<accession>A0ABU0VWZ1</accession>
<evidence type="ECO:0000313" key="2">
    <source>
        <dbReference type="EMBL" id="MDQ2065710.1"/>
    </source>
</evidence>
<keyword evidence="1" id="KW-0472">Membrane</keyword>
<organism evidence="2 3">
    <name type="scientific">Pseudogemmobacter lacusdianii</name>
    <dbReference type="NCBI Taxonomy" id="3069608"/>
    <lineage>
        <taxon>Bacteria</taxon>
        <taxon>Pseudomonadati</taxon>
        <taxon>Pseudomonadota</taxon>
        <taxon>Alphaproteobacteria</taxon>
        <taxon>Rhodobacterales</taxon>
        <taxon>Paracoccaceae</taxon>
        <taxon>Pseudogemmobacter</taxon>
    </lineage>
</organism>
<evidence type="ECO:0000313" key="3">
    <source>
        <dbReference type="Proteomes" id="UP001239680"/>
    </source>
</evidence>
<evidence type="ECO:0000256" key="1">
    <source>
        <dbReference type="SAM" id="Phobius"/>
    </source>
</evidence>
<dbReference type="Proteomes" id="UP001239680">
    <property type="component" value="Unassembled WGS sequence"/>
</dbReference>
<keyword evidence="1" id="KW-1133">Transmembrane helix</keyword>
<dbReference type="EMBL" id="JAVDBT010000004">
    <property type="protein sequence ID" value="MDQ2065710.1"/>
    <property type="molecule type" value="Genomic_DNA"/>
</dbReference>
<sequence length="194" mass="22426">MMRPLTRQIRRFKDSEDGLVMTEFLIVLPLLIWTFMAMFIYWDTFRTLNHAQKGSYAIADTLSRQREVNTTYINGMQTLLTYLVQNSTNVEMRITSLKYDENSERYAVLFSRSPGNRMAQLTNTTVNNSAFKAKIPIMADQDSVVVVETSVRYQPAFDVGIPLTNFRNFIVTRPRLEQRQVCFTGVSCPSIVRL</sequence>
<proteinExistence type="predicted"/>
<feature type="transmembrane region" description="Helical" evidence="1">
    <location>
        <begin position="20"/>
        <end position="42"/>
    </location>
</feature>
<comment type="caution">
    <text evidence="2">The sequence shown here is derived from an EMBL/GenBank/DDBJ whole genome shotgun (WGS) entry which is preliminary data.</text>
</comment>
<name>A0ABU0VWZ1_9RHOB</name>
<evidence type="ECO:0008006" key="4">
    <source>
        <dbReference type="Google" id="ProtNLM"/>
    </source>
</evidence>
<gene>
    <name evidence="2" type="ORF">Q9295_04960</name>
</gene>
<protein>
    <recommendedName>
        <fullName evidence="4">Pilus assembly protein</fullName>
    </recommendedName>
</protein>
<keyword evidence="3" id="KW-1185">Reference proteome</keyword>
<dbReference type="RefSeq" id="WP_306679404.1">
    <property type="nucleotide sequence ID" value="NZ_JAVDBT010000004.1"/>
</dbReference>
<reference evidence="2 3" key="1">
    <citation type="submission" date="2023-08" db="EMBL/GenBank/DDBJ databases">
        <title>Characterization of two Paracoccaceae strains isolated from Phycosphere and proposal of Xinfangfangia lacusdiani sp. nov.</title>
        <authorList>
            <person name="Deng Y."/>
            <person name="Zhang Y.Q."/>
        </authorList>
    </citation>
    <scope>NUCLEOTIDE SEQUENCE [LARGE SCALE GENOMIC DNA]</scope>
    <source>
        <strain evidence="2 3">CPCC 101601</strain>
    </source>
</reference>
<keyword evidence="1" id="KW-0812">Transmembrane</keyword>